<dbReference type="CDD" id="cd04371">
    <property type="entry name" value="DEP"/>
    <property type="match status" value="1"/>
</dbReference>
<proteinExistence type="predicted"/>
<dbReference type="Gene3D" id="1.10.10.10">
    <property type="entry name" value="Winged helix-like DNA-binding domain superfamily/Winged helix DNA-binding domain"/>
    <property type="match status" value="1"/>
</dbReference>
<sequence length="327" mass="36976">MGTTESQIDSIWSFHIEKNSTEYTAPEIIEQGDQGVYGEAADVYSLAITMWDILHPTGDKFPQTNGDHVQVIEEILHGEHPRLSNSTPLRLRGIIQRSWHRDPGLRPSAKQVVIALEDVQEELCSRLVLDLMSDLGEYSSVVSESSTGSTGAYHTFPGALLVDRLIDRRFVRCPAEAIRVGNALMDSSVLHHIDHSRSFENCATTRYYFEFDISHPAQESSSSSLSQIELSMPMLARCSRQDHPRTSVSYARPRSDAPCHCRELGQRLICVKASRFSRRKQNQATREPTREFMLSALLMGDEQSLEPLQRPDTVPERLPPWPNARLY</sequence>
<protein>
    <submittedName>
        <fullName evidence="4">Protein tyrosine kinase</fullName>
    </submittedName>
</protein>
<feature type="domain" description="DEP" evidence="3">
    <location>
        <begin position="154"/>
        <end position="211"/>
    </location>
</feature>
<dbReference type="InterPro" id="IPR000591">
    <property type="entry name" value="DEP_dom"/>
</dbReference>
<keyword evidence="4" id="KW-0808">Transferase</keyword>
<dbReference type="AlphaFoldDB" id="A0A833W156"/>
<evidence type="ECO:0000259" key="2">
    <source>
        <dbReference type="PROSITE" id="PS50011"/>
    </source>
</evidence>
<dbReference type="InterPro" id="IPR036388">
    <property type="entry name" value="WH-like_DNA-bd_sf"/>
</dbReference>
<feature type="domain" description="Protein kinase" evidence="2">
    <location>
        <begin position="1"/>
        <end position="123"/>
    </location>
</feature>
<reference evidence="4" key="1">
    <citation type="submission" date="2020-04" db="EMBL/GenBank/DDBJ databases">
        <title>Hybrid Assembly of Korean Phytophthora infestans isolates.</title>
        <authorList>
            <person name="Prokchorchik M."/>
            <person name="Lee Y."/>
            <person name="Seo J."/>
            <person name="Cho J.-H."/>
            <person name="Park Y.-E."/>
            <person name="Jang D.-C."/>
            <person name="Im J.-S."/>
            <person name="Choi J.-G."/>
            <person name="Park H.-J."/>
            <person name="Lee G.-B."/>
            <person name="Lee Y.-G."/>
            <person name="Hong S.-Y."/>
            <person name="Cho K."/>
            <person name="Sohn K.H."/>
        </authorList>
    </citation>
    <scope>NUCLEOTIDE SEQUENCE</scope>
    <source>
        <strain evidence="4">KR_1_A1</strain>
    </source>
</reference>
<dbReference type="Gene3D" id="1.10.510.10">
    <property type="entry name" value="Transferase(Phosphotransferase) domain 1"/>
    <property type="match status" value="1"/>
</dbReference>
<evidence type="ECO:0000313" key="4">
    <source>
        <dbReference type="EMBL" id="KAF4037849.1"/>
    </source>
</evidence>
<dbReference type="PANTHER" id="PTHR44329">
    <property type="entry name" value="SERINE/THREONINE-PROTEIN KINASE TNNI3K-RELATED"/>
    <property type="match status" value="1"/>
</dbReference>
<dbReference type="EMBL" id="WSZM01000227">
    <property type="protein sequence ID" value="KAF4037849.1"/>
    <property type="molecule type" value="Genomic_DNA"/>
</dbReference>
<dbReference type="InterPro" id="IPR000719">
    <property type="entry name" value="Prot_kinase_dom"/>
</dbReference>
<dbReference type="GO" id="GO:0004674">
    <property type="term" value="F:protein serine/threonine kinase activity"/>
    <property type="evidence" value="ECO:0007669"/>
    <property type="project" value="TreeGrafter"/>
</dbReference>
<dbReference type="InterPro" id="IPR001245">
    <property type="entry name" value="Ser-Thr/Tyr_kinase_cat_dom"/>
</dbReference>
<name>A0A833W156_PHYIN</name>
<dbReference type="InterPro" id="IPR051681">
    <property type="entry name" value="Ser/Thr_Kinases-Pseudokinases"/>
</dbReference>
<dbReference type="PROSITE" id="PS50011">
    <property type="entry name" value="PROTEIN_KINASE_DOM"/>
    <property type="match status" value="1"/>
</dbReference>
<dbReference type="GO" id="GO:0005524">
    <property type="term" value="F:ATP binding"/>
    <property type="evidence" value="ECO:0007669"/>
    <property type="project" value="InterPro"/>
</dbReference>
<gene>
    <name evidence="4" type="ORF">GN244_ATG10069</name>
</gene>
<keyword evidence="5" id="KW-1185">Reference proteome</keyword>
<dbReference type="Proteomes" id="UP000602510">
    <property type="component" value="Unassembled WGS sequence"/>
</dbReference>
<comment type="caution">
    <text evidence="4">The sequence shown here is derived from an EMBL/GenBank/DDBJ whole genome shotgun (WGS) entry which is preliminary data.</text>
</comment>
<evidence type="ECO:0000313" key="5">
    <source>
        <dbReference type="Proteomes" id="UP000602510"/>
    </source>
</evidence>
<evidence type="ECO:0000256" key="1">
    <source>
        <dbReference type="SAM" id="MobiDB-lite"/>
    </source>
</evidence>
<dbReference type="SUPFAM" id="SSF56112">
    <property type="entry name" value="Protein kinase-like (PK-like)"/>
    <property type="match status" value="1"/>
</dbReference>
<dbReference type="InterPro" id="IPR036390">
    <property type="entry name" value="WH_DNA-bd_sf"/>
</dbReference>
<feature type="compositionally biased region" description="Pro residues" evidence="1">
    <location>
        <begin position="317"/>
        <end position="327"/>
    </location>
</feature>
<evidence type="ECO:0000259" key="3">
    <source>
        <dbReference type="PROSITE" id="PS50186"/>
    </source>
</evidence>
<organism evidence="4 5">
    <name type="scientific">Phytophthora infestans</name>
    <name type="common">Potato late blight agent</name>
    <name type="synonym">Botrytis infestans</name>
    <dbReference type="NCBI Taxonomy" id="4787"/>
    <lineage>
        <taxon>Eukaryota</taxon>
        <taxon>Sar</taxon>
        <taxon>Stramenopiles</taxon>
        <taxon>Oomycota</taxon>
        <taxon>Peronosporomycetes</taxon>
        <taxon>Peronosporales</taxon>
        <taxon>Peronosporaceae</taxon>
        <taxon>Phytophthora</taxon>
    </lineage>
</organism>
<dbReference type="SUPFAM" id="SSF46785">
    <property type="entry name" value="Winged helix' DNA-binding domain"/>
    <property type="match status" value="1"/>
</dbReference>
<dbReference type="PROSITE" id="PS50186">
    <property type="entry name" value="DEP"/>
    <property type="match status" value="1"/>
</dbReference>
<dbReference type="GO" id="GO:0035556">
    <property type="term" value="P:intracellular signal transduction"/>
    <property type="evidence" value="ECO:0007669"/>
    <property type="project" value="InterPro"/>
</dbReference>
<feature type="region of interest" description="Disordered" evidence="1">
    <location>
        <begin position="307"/>
        <end position="327"/>
    </location>
</feature>
<dbReference type="InterPro" id="IPR011009">
    <property type="entry name" value="Kinase-like_dom_sf"/>
</dbReference>
<accession>A0A833W156</accession>
<dbReference type="Pfam" id="PF07714">
    <property type="entry name" value="PK_Tyr_Ser-Thr"/>
    <property type="match status" value="1"/>
</dbReference>
<keyword evidence="4" id="KW-0418">Kinase</keyword>